<evidence type="ECO:0000256" key="5">
    <source>
        <dbReference type="ARBA" id="ARBA00022725"/>
    </source>
</evidence>
<feature type="transmembrane region" description="Helical" evidence="10">
    <location>
        <begin position="270"/>
        <end position="290"/>
    </location>
</feature>
<dbReference type="GO" id="GO:0007165">
    <property type="term" value="P:signal transduction"/>
    <property type="evidence" value="ECO:0007669"/>
    <property type="project" value="UniProtKB-KW"/>
</dbReference>
<evidence type="ECO:0000256" key="8">
    <source>
        <dbReference type="ARBA" id="ARBA00023170"/>
    </source>
</evidence>
<keyword evidence="12" id="KW-1185">Reference proteome</keyword>
<keyword evidence="3" id="KW-0716">Sensory transduction</keyword>
<evidence type="ECO:0000313" key="11">
    <source>
        <dbReference type="EMBL" id="OXU28884.1"/>
    </source>
</evidence>
<keyword evidence="2" id="KW-1003">Cell membrane</keyword>
<dbReference type="GO" id="GO:0005886">
    <property type="term" value="C:plasma membrane"/>
    <property type="evidence" value="ECO:0007669"/>
    <property type="project" value="UniProtKB-SubCell"/>
</dbReference>
<keyword evidence="5" id="KW-0552">Olfaction</keyword>
<feature type="transmembrane region" description="Helical" evidence="10">
    <location>
        <begin position="898"/>
        <end position="922"/>
    </location>
</feature>
<keyword evidence="6 10" id="KW-1133">Transmembrane helix</keyword>
<dbReference type="InterPro" id="IPR004117">
    <property type="entry name" value="7tm6_olfct_rcpt"/>
</dbReference>
<feature type="transmembrane region" description="Helical" evidence="10">
    <location>
        <begin position="531"/>
        <end position="550"/>
    </location>
</feature>
<comment type="caution">
    <text evidence="11">The sequence shown here is derived from an EMBL/GenBank/DDBJ whole genome shotgun (WGS) entry which is preliminary data.</text>
</comment>
<dbReference type="PANTHER" id="PTHR21137:SF35">
    <property type="entry name" value="ODORANT RECEPTOR 19A-RELATED"/>
    <property type="match status" value="1"/>
</dbReference>
<evidence type="ECO:0000256" key="9">
    <source>
        <dbReference type="ARBA" id="ARBA00023224"/>
    </source>
</evidence>
<dbReference type="OrthoDB" id="6597368at2759"/>
<feature type="transmembrane region" description="Helical" evidence="10">
    <location>
        <begin position="961"/>
        <end position="982"/>
    </location>
</feature>
<feature type="transmembrane region" description="Helical" evidence="10">
    <location>
        <begin position="608"/>
        <end position="629"/>
    </location>
</feature>
<evidence type="ECO:0000313" key="12">
    <source>
        <dbReference type="Proteomes" id="UP000215335"/>
    </source>
</evidence>
<keyword evidence="4 10" id="KW-0812">Transmembrane</keyword>
<feature type="transmembrane region" description="Helical" evidence="10">
    <location>
        <begin position="404"/>
        <end position="424"/>
    </location>
</feature>
<dbReference type="AlphaFoldDB" id="A0A232FDL4"/>
<feature type="transmembrane region" description="Helical" evidence="10">
    <location>
        <begin position="641"/>
        <end position="661"/>
    </location>
</feature>
<keyword evidence="7 10" id="KW-0472">Membrane</keyword>
<feature type="transmembrane region" description="Helical" evidence="10">
    <location>
        <begin position="237"/>
        <end position="258"/>
    </location>
</feature>
<evidence type="ECO:0000256" key="6">
    <source>
        <dbReference type="ARBA" id="ARBA00022989"/>
    </source>
</evidence>
<reference evidence="11 12" key="1">
    <citation type="journal article" date="2017" name="Curr. Biol.">
        <title>The Evolution of Venom by Co-option of Single-Copy Genes.</title>
        <authorList>
            <person name="Martinson E.O."/>
            <person name="Mrinalini"/>
            <person name="Kelkar Y.D."/>
            <person name="Chang C.H."/>
            <person name="Werren J.H."/>
        </authorList>
    </citation>
    <scope>NUCLEOTIDE SEQUENCE [LARGE SCALE GENOMIC DNA]</scope>
    <source>
        <strain evidence="11 12">Alberta</strain>
        <tissue evidence="11">Whole body</tissue>
    </source>
</reference>
<protein>
    <recommendedName>
        <fullName evidence="13">Odorant receptor</fullName>
    </recommendedName>
</protein>
<name>A0A232FDL4_9HYME</name>
<comment type="subcellular location">
    <subcellularLocation>
        <location evidence="1">Cell membrane</location>
        <topology evidence="1">Multi-pass membrane protein</topology>
    </subcellularLocation>
</comment>
<evidence type="ECO:0008006" key="13">
    <source>
        <dbReference type="Google" id="ProtNLM"/>
    </source>
</evidence>
<dbReference type="PANTHER" id="PTHR21137">
    <property type="entry name" value="ODORANT RECEPTOR"/>
    <property type="match status" value="1"/>
</dbReference>
<evidence type="ECO:0000256" key="4">
    <source>
        <dbReference type="ARBA" id="ARBA00022692"/>
    </source>
</evidence>
<gene>
    <name evidence="11" type="ORF">TSAR_009573</name>
</gene>
<feature type="transmembrane region" description="Helical" evidence="10">
    <location>
        <begin position="64"/>
        <end position="82"/>
    </location>
</feature>
<dbReference type="Proteomes" id="UP000215335">
    <property type="component" value="Unassembled WGS sequence"/>
</dbReference>
<feature type="transmembrane region" description="Helical" evidence="10">
    <location>
        <begin position="786"/>
        <end position="804"/>
    </location>
</feature>
<evidence type="ECO:0000256" key="1">
    <source>
        <dbReference type="ARBA" id="ARBA00004651"/>
    </source>
</evidence>
<feature type="transmembrane region" description="Helical" evidence="10">
    <location>
        <begin position="117"/>
        <end position="141"/>
    </location>
</feature>
<feature type="transmembrane region" description="Helical" evidence="10">
    <location>
        <begin position="175"/>
        <end position="199"/>
    </location>
</feature>
<feature type="transmembrane region" description="Helical" evidence="10">
    <location>
        <begin position="29"/>
        <end position="52"/>
    </location>
</feature>
<feature type="transmembrane region" description="Helical" evidence="10">
    <location>
        <begin position="994"/>
        <end position="1014"/>
    </location>
</feature>
<feature type="transmembrane region" description="Helical" evidence="10">
    <location>
        <begin position="752"/>
        <end position="774"/>
    </location>
</feature>
<proteinExistence type="predicted"/>
<accession>A0A232FDL4</accession>
<evidence type="ECO:0000256" key="10">
    <source>
        <dbReference type="SAM" id="Phobius"/>
    </source>
</evidence>
<dbReference type="GO" id="GO:0005549">
    <property type="term" value="F:odorant binding"/>
    <property type="evidence" value="ECO:0007669"/>
    <property type="project" value="InterPro"/>
</dbReference>
<feature type="transmembrane region" description="Helical" evidence="10">
    <location>
        <begin position="491"/>
        <end position="510"/>
    </location>
</feature>
<sequence length="1091" mass="127274">MDILPLNFRILRYCGIWYELPEHLWLVKIVYKTFVVVVIFSFTLSELIELALTYDDLQNLTECLFLTLTFLALCFKMINFMCRQESLEALLNTFRDEICQPKTLKEKDIIEKNRSMLRLFCISYFSLGILSGSTLVFVPFASFKSSKIELPIKTYQPYDVEDFALFSLTYFHQILSMYFGVLINVSLDMLVCGFIFLTCGQLDLCYYRIVSSNMYTMNDNIRHHAVTKDIVKKMQSFSIVVVVPLFIFSLITLCTSLFLMPEKEIMSFEFITLFIYLTCMLTQIFLYCWFGNELQLKSKTISDAVYHSNWTRLTPKLRRNLLFTMFISQNGLMISFHGQCSLSINTYVSILKTSYAAFNLLRKTSNTLVKSTMDMLPSFRVLAYLGIWIEEGSRFVFLRRLCGLFLSSTIFYFTLTEVIELYLLRNNIEELVDVMFLTVTFAMLCLKILNFNFRHKGLLNLLTDFRMDVCKARSPEEENILNKYTTKILNIFQNILVTGIFFCVLPFITLEPADYEIPYKTYQFYDDTTTMGFTITCVIQFIALIFGIFINVSMDTMIYGFIILSTGQFELISYRINKSSKENDRALLKQCIMHHNCMNNLVKKTTNLFMTVIAPLFFFSLLTLCASIFQMSQNDIISLEFLGFALYLSCMLCQVFLYCWYGNELKLKSADLVNEVFGSDWTVLEYTEKKTLYLLMLSAQRPCDISWRGQCTLSLETFVWIIMDVLPLNFRSLQYCGIWYEFPEHLWLIKTVYRTFIVVVIFSFTLSELIELALTYDDLQNLTECLFLALTFLALCFKMINFMCRQESLEELLNTFRDEICQPKTLEEKGILAKYQNILKRVFIFYMSLGLMSGSSLLIVPLVSMENSRISTLPMKAYQPYDVQDSTLLNITYFYQVFSTWIGIIINVSLDLMVCGFIILTCGQLDLCCYRILCTKTKMFHDNNVRHHAVIAEVVRRVKSFFIVVIVPLFIFSLITLCTSLFQMPEKEVLSLEFFSLFMYLSCMLFQIFIYCWFGNELQLKSKTIVDAVYQSDWTDLTPKLRRHLLFTMFISQNGLTISFHGQCSLSINTYVSILKTSYAVFNLLQKTSNI</sequence>
<dbReference type="GO" id="GO:0004984">
    <property type="term" value="F:olfactory receptor activity"/>
    <property type="evidence" value="ECO:0007669"/>
    <property type="project" value="InterPro"/>
</dbReference>
<feature type="transmembrane region" description="Helical" evidence="10">
    <location>
        <begin position="843"/>
        <end position="863"/>
    </location>
</feature>
<keyword evidence="8" id="KW-0675">Receptor</keyword>
<dbReference type="STRING" id="543379.A0A232FDL4"/>
<evidence type="ECO:0000256" key="3">
    <source>
        <dbReference type="ARBA" id="ARBA00022606"/>
    </source>
</evidence>
<dbReference type="EMBL" id="NNAY01000362">
    <property type="protein sequence ID" value="OXU28884.1"/>
    <property type="molecule type" value="Genomic_DNA"/>
</dbReference>
<feature type="transmembrane region" description="Helical" evidence="10">
    <location>
        <begin position="431"/>
        <end position="449"/>
    </location>
</feature>
<keyword evidence="9" id="KW-0807">Transducer</keyword>
<organism evidence="11 12">
    <name type="scientific">Trichomalopsis sarcophagae</name>
    <dbReference type="NCBI Taxonomy" id="543379"/>
    <lineage>
        <taxon>Eukaryota</taxon>
        <taxon>Metazoa</taxon>
        <taxon>Ecdysozoa</taxon>
        <taxon>Arthropoda</taxon>
        <taxon>Hexapoda</taxon>
        <taxon>Insecta</taxon>
        <taxon>Pterygota</taxon>
        <taxon>Neoptera</taxon>
        <taxon>Endopterygota</taxon>
        <taxon>Hymenoptera</taxon>
        <taxon>Apocrita</taxon>
        <taxon>Proctotrupomorpha</taxon>
        <taxon>Chalcidoidea</taxon>
        <taxon>Pteromalidae</taxon>
        <taxon>Pteromalinae</taxon>
        <taxon>Trichomalopsis</taxon>
    </lineage>
</organism>
<dbReference type="Pfam" id="PF02949">
    <property type="entry name" value="7tm_6"/>
    <property type="match status" value="3"/>
</dbReference>
<evidence type="ECO:0000256" key="2">
    <source>
        <dbReference type="ARBA" id="ARBA00022475"/>
    </source>
</evidence>
<evidence type="ECO:0000256" key="7">
    <source>
        <dbReference type="ARBA" id="ARBA00023136"/>
    </source>
</evidence>